<feature type="transmembrane region" description="Helical" evidence="1">
    <location>
        <begin position="6"/>
        <end position="23"/>
    </location>
</feature>
<sequence length="132" mass="14754">MGVFYGFGGFFFGFLLPVGAGLYSCSDKDSQLADYFLRVLFFWVVSNQVVAPVLNVVFGKTSPTFLSMVYTLYPVLLLVPKFNLLKTLDNKAYALLNSDSLTLVKSKLDDVCLASRRALSSLFSKLQEYSKF</sequence>
<dbReference type="VEuPathDB" id="PiroplasmaDB:TA17955"/>
<dbReference type="EMBL" id="UIVT01000003">
    <property type="protein sequence ID" value="SVP93858.1"/>
    <property type="molecule type" value="Genomic_DNA"/>
</dbReference>
<feature type="transmembrane region" description="Helical" evidence="1">
    <location>
        <begin position="35"/>
        <end position="58"/>
    </location>
</feature>
<name>A0A3B0NH35_THEAN</name>
<accession>A0A3B0NH35</accession>
<dbReference type="AlphaFoldDB" id="A0A3B0NH35"/>
<keyword evidence="1" id="KW-1133">Transmembrane helix</keyword>
<evidence type="ECO:0000256" key="1">
    <source>
        <dbReference type="SAM" id="Phobius"/>
    </source>
</evidence>
<keyword evidence="1" id="KW-0812">Transmembrane</keyword>
<keyword evidence="1" id="KW-0472">Membrane</keyword>
<gene>
    <name evidence="3" type="ORF">TAT_000285300</name>
    <name evidence="2" type="ORF">TAV_000285400</name>
</gene>
<proteinExistence type="predicted"/>
<reference evidence="3" key="1">
    <citation type="submission" date="2018-07" db="EMBL/GenBank/DDBJ databases">
        <authorList>
            <person name="Quirk P.G."/>
            <person name="Krulwich T.A."/>
        </authorList>
    </citation>
    <scope>NUCLEOTIDE SEQUENCE</scope>
    <source>
        <strain evidence="3">Anand</strain>
    </source>
</reference>
<evidence type="ECO:0000313" key="2">
    <source>
        <dbReference type="EMBL" id="SVP93054.1"/>
    </source>
</evidence>
<evidence type="ECO:0000313" key="3">
    <source>
        <dbReference type="EMBL" id="SVP93858.1"/>
    </source>
</evidence>
<protein>
    <submittedName>
        <fullName evidence="3">Uncharacterized protein</fullName>
    </submittedName>
</protein>
<dbReference type="EMBL" id="UIVS01000003">
    <property type="protein sequence ID" value="SVP93054.1"/>
    <property type="molecule type" value="Genomic_DNA"/>
</dbReference>
<feature type="transmembrane region" description="Helical" evidence="1">
    <location>
        <begin position="64"/>
        <end position="84"/>
    </location>
</feature>
<organism evidence="3">
    <name type="scientific">Theileria annulata</name>
    <dbReference type="NCBI Taxonomy" id="5874"/>
    <lineage>
        <taxon>Eukaryota</taxon>
        <taxon>Sar</taxon>
        <taxon>Alveolata</taxon>
        <taxon>Apicomplexa</taxon>
        <taxon>Aconoidasida</taxon>
        <taxon>Piroplasmida</taxon>
        <taxon>Theileriidae</taxon>
        <taxon>Theileria</taxon>
    </lineage>
</organism>